<reference evidence="1 2" key="1">
    <citation type="journal article" date="2018" name="Nat. Ecol. Evol.">
        <title>Shark genomes provide insights into elasmobranch evolution and the origin of vertebrates.</title>
        <authorList>
            <person name="Hara Y"/>
            <person name="Yamaguchi K"/>
            <person name="Onimaru K"/>
            <person name="Kadota M"/>
            <person name="Koyanagi M"/>
            <person name="Keeley SD"/>
            <person name="Tatsumi K"/>
            <person name="Tanaka K"/>
            <person name="Motone F"/>
            <person name="Kageyama Y"/>
            <person name="Nozu R"/>
            <person name="Adachi N"/>
            <person name="Nishimura O"/>
            <person name="Nakagawa R"/>
            <person name="Tanegashima C"/>
            <person name="Kiyatake I"/>
            <person name="Matsumoto R"/>
            <person name="Murakumo K"/>
            <person name="Nishida K"/>
            <person name="Terakita A"/>
            <person name="Kuratani S"/>
            <person name="Sato K"/>
            <person name="Hyodo S Kuraku.S."/>
        </authorList>
    </citation>
    <scope>NUCLEOTIDE SEQUENCE [LARGE SCALE GENOMIC DNA]</scope>
</reference>
<organism evidence="1 2">
    <name type="scientific">Scyliorhinus torazame</name>
    <name type="common">Cloudy catshark</name>
    <name type="synonym">Catulus torazame</name>
    <dbReference type="NCBI Taxonomy" id="75743"/>
    <lineage>
        <taxon>Eukaryota</taxon>
        <taxon>Metazoa</taxon>
        <taxon>Chordata</taxon>
        <taxon>Craniata</taxon>
        <taxon>Vertebrata</taxon>
        <taxon>Chondrichthyes</taxon>
        <taxon>Elasmobranchii</taxon>
        <taxon>Galeomorphii</taxon>
        <taxon>Galeoidea</taxon>
        <taxon>Carcharhiniformes</taxon>
        <taxon>Scyliorhinidae</taxon>
        <taxon>Scyliorhinus</taxon>
    </lineage>
</organism>
<dbReference type="InterPro" id="IPR052986">
    <property type="entry name" value="VLIG_GTPase"/>
</dbReference>
<dbReference type="EMBL" id="BFAA01013284">
    <property type="protein sequence ID" value="GCB79161.1"/>
    <property type="molecule type" value="Genomic_DNA"/>
</dbReference>
<dbReference type="AlphaFoldDB" id="A0A401Q1A3"/>
<dbReference type="Proteomes" id="UP000288216">
    <property type="component" value="Unassembled WGS sequence"/>
</dbReference>
<evidence type="ECO:0000313" key="1">
    <source>
        <dbReference type="EMBL" id="GCB79161.1"/>
    </source>
</evidence>
<dbReference type="STRING" id="75743.A0A401Q1A3"/>
<gene>
    <name evidence="1" type="ORF">scyTo_0018714</name>
</gene>
<dbReference type="OrthoDB" id="1597724at2759"/>
<dbReference type="PANTHER" id="PTHR14819">
    <property type="entry name" value="GTP-BINDING"/>
    <property type="match status" value="1"/>
</dbReference>
<evidence type="ECO:0000313" key="2">
    <source>
        <dbReference type="Proteomes" id="UP000288216"/>
    </source>
</evidence>
<accession>A0A401Q1A3</accession>
<evidence type="ECO:0008006" key="3">
    <source>
        <dbReference type="Google" id="ProtNLM"/>
    </source>
</evidence>
<dbReference type="PANTHER" id="PTHR14819:SF9">
    <property type="entry name" value="UP-REGULATOR OF CELL PROLIFERATION-LIKE"/>
    <property type="match status" value="1"/>
</dbReference>
<name>A0A401Q1A3_SCYTO</name>
<sequence length="342" mass="39589">MPAVRDAVLKSLSLKIVDDMKKTDPKGKYKLRNNFIVELLVHLKQKNSFEEYYRFLTDFESFSKDWLHDRVIAHCKEQSGGKIKFTHLAKEILTEITDEAKKVVRDAVTQNISGNAKSFLDLFVEKLKTRITMSKDEMKIGLSLADSNAKKFAETVLPSIAEIEKLLLHEITGWNVETKIKDLSVKPNEELFKGLFCCTKKCPFCGAFCESETIEHAQHFSKQHRPEGLNSYRWIQTQHLAMEICTALVAGNATFQNRDTNQKWISYKDYQTVNDYYKSWIIQRDPSAEATSYWKKVFHTFNKEFADRYGAKPAEIGNAWDIGWDKVKEDLNKTYNTNIQSL</sequence>
<dbReference type="OMA" id="VEYCETE"/>
<comment type="caution">
    <text evidence="1">The sequence shown here is derived from an EMBL/GenBank/DDBJ whole genome shotgun (WGS) entry which is preliminary data.</text>
</comment>
<keyword evidence="2" id="KW-1185">Reference proteome</keyword>
<protein>
    <recommendedName>
        <fullName evidence="3">VLIG-type G domain-containing protein</fullName>
    </recommendedName>
</protein>
<proteinExistence type="predicted"/>